<dbReference type="PROSITE" id="PS50097">
    <property type="entry name" value="BTB"/>
    <property type="match status" value="1"/>
</dbReference>
<dbReference type="EMBL" id="JBBBZM010000197">
    <property type="protein sequence ID" value="KAL0631969.1"/>
    <property type="molecule type" value="Genomic_DNA"/>
</dbReference>
<gene>
    <name evidence="2" type="ORF">Q9L58_009172</name>
</gene>
<dbReference type="Proteomes" id="UP001447188">
    <property type="component" value="Unassembled WGS sequence"/>
</dbReference>
<name>A0ABR3G7Q1_9PEZI</name>
<evidence type="ECO:0000313" key="2">
    <source>
        <dbReference type="EMBL" id="KAL0631969.1"/>
    </source>
</evidence>
<sequence length="307" mass="33791">MSSPGPIENIDPDGDLILSVSGSATLPHHLIRVSSQLLCRASPVFNIMFRIPRSSLPRIDIKQLDGDYHAIVILLNIIHLRTPNVPTEVTVDMLYKIAILSDRYNVAGVFASWVKTWAERYNDPTTEPGYERWLAISYVFRLGNVFTEVTKKLVMNSSLDKQSGLVTVGKYDAFKSGVMPDNVVARQGVLRSIASVCKDELKSYTSASHNICNAGSKRNQCDTINAGALIKFCISAGFWPTRVGTRHFTVTDIVKSSRSIESFGYEIVESDSQNHAGCCLGSRLEIAIESKLEGVKGLDIQTFAGDD</sequence>
<accession>A0ABR3G7Q1</accession>
<reference evidence="2 3" key="1">
    <citation type="submission" date="2024-02" db="EMBL/GenBank/DDBJ databases">
        <title>Discinaceae phylogenomics.</title>
        <authorList>
            <person name="Dirks A.C."/>
            <person name="James T.Y."/>
        </authorList>
    </citation>
    <scope>NUCLEOTIDE SEQUENCE [LARGE SCALE GENOMIC DNA]</scope>
    <source>
        <strain evidence="2 3">ACD0624</strain>
    </source>
</reference>
<feature type="non-terminal residue" evidence="2">
    <location>
        <position position="307"/>
    </location>
</feature>
<proteinExistence type="predicted"/>
<evidence type="ECO:0000259" key="1">
    <source>
        <dbReference type="PROSITE" id="PS50097"/>
    </source>
</evidence>
<feature type="domain" description="BTB" evidence="1">
    <location>
        <begin position="14"/>
        <end position="87"/>
    </location>
</feature>
<dbReference type="InterPro" id="IPR000210">
    <property type="entry name" value="BTB/POZ_dom"/>
</dbReference>
<comment type="caution">
    <text evidence="2">The sequence shown here is derived from an EMBL/GenBank/DDBJ whole genome shotgun (WGS) entry which is preliminary data.</text>
</comment>
<evidence type="ECO:0000313" key="3">
    <source>
        <dbReference type="Proteomes" id="UP001447188"/>
    </source>
</evidence>
<keyword evidence="3" id="KW-1185">Reference proteome</keyword>
<protein>
    <recommendedName>
        <fullName evidence="1">BTB domain-containing protein</fullName>
    </recommendedName>
</protein>
<organism evidence="2 3">
    <name type="scientific">Discina gigas</name>
    <dbReference type="NCBI Taxonomy" id="1032678"/>
    <lineage>
        <taxon>Eukaryota</taxon>
        <taxon>Fungi</taxon>
        <taxon>Dikarya</taxon>
        <taxon>Ascomycota</taxon>
        <taxon>Pezizomycotina</taxon>
        <taxon>Pezizomycetes</taxon>
        <taxon>Pezizales</taxon>
        <taxon>Discinaceae</taxon>
        <taxon>Discina</taxon>
    </lineage>
</organism>